<keyword evidence="1" id="KW-0732">Signal</keyword>
<evidence type="ECO:0000256" key="1">
    <source>
        <dbReference type="SAM" id="SignalP"/>
    </source>
</evidence>
<organism evidence="2 3">
    <name type="scientific">Flavobacterium frigidarium</name>
    <dbReference type="NCBI Taxonomy" id="99286"/>
    <lineage>
        <taxon>Bacteria</taxon>
        <taxon>Pseudomonadati</taxon>
        <taxon>Bacteroidota</taxon>
        <taxon>Flavobacteriia</taxon>
        <taxon>Flavobacteriales</taxon>
        <taxon>Flavobacteriaceae</taxon>
        <taxon>Flavobacterium</taxon>
    </lineage>
</organism>
<accession>A0ABV4KHD2</accession>
<feature type="chain" id="PRO_5046161687" evidence="1">
    <location>
        <begin position="24"/>
        <end position="219"/>
    </location>
</feature>
<protein>
    <submittedName>
        <fullName evidence="2">GLPGLI family protein</fullName>
    </submittedName>
</protein>
<evidence type="ECO:0000313" key="2">
    <source>
        <dbReference type="EMBL" id="MEZ7516287.1"/>
    </source>
</evidence>
<sequence length="219" mass="24903">MKYIFKKAGLVIICSLFFLQSNAQSGIKVVFERQTILKEDAVKGLPEYIRERALKLVQSSKRESTMTIQGSKVYYEIIAHEQKEVGKGITKVNDPKNNVLFVSNMSVTNTYNPLKIIKDYKTNSYKETVNNKVTTEKLPITSWKYTNNKKIILGYSCLEAIGVYKDQPLTVYFTKALPGVASPDKLPFVNGVILEYQYGHVFGKATKVERNQPLITKFL</sequence>
<dbReference type="RefSeq" id="WP_371571425.1">
    <property type="nucleotide sequence ID" value="NZ_JASMRN010000011.1"/>
</dbReference>
<name>A0ABV4KHD2_9FLAO</name>
<comment type="caution">
    <text evidence="2">The sequence shown here is derived from an EMBL/GenBank/DDBJ whole genome shotgun (WGS) entry which is preliminary data.</text>
</comment>
<dbReference type="Proteomes" id="UP001568894">
    <property type="component" value="Unassembled WGS sequence"/>
</dbReference>
<dbReference type="InterPro" id="IPR005901">
    <property type="entry name" value="GLPGLI"/>
</dbReference>
<dbReference type="EMBL" id="JASMRN010000011">
    <property type="protein sequence ID" value="MEZ7516287.1"/>
    <property type="molecule type" value="Genomic_DNA"/>
</dbReference>
<evidence type="ECO:0000313" key="3">
    <source>
        <dbReference type="Proteomes" id="UP001568894"/>
    </source>
</evidence>
<reference evidence="2 3" key="1">
    <citation type="submission" date="2023-05" db="EMBL/GenBank/DDBJ databases">
        <title>Adaptations of aquatic viruses from atmosphere-close ecosystems of the Central Arctic Ocean.</title>
        <authorList>
            <person name="Rahlff J."/>
            <person name="Holmfeldt K."/>
        </authorList>
    </citation>
    <scope>NUCLEOTIDE SEQUENCE [LARGE SCALE GENOMIC DNA]</scope>
    <source>
        <strain evidence="2 3">Arc14</strain>
    </source>
</reference>
<gene>
    <name evidence="2" type="ORF">QO192_13475</name>
</gene>
<feature type="signal peptide" evidence="1">
    <location>
        <begin position="1"/>
        <end position="23"/>
    </location>
</feature>
<dbReference type="NCBIfam" id="TIGR01200">
    <property type="entry name" value="GLPGLI"/>
    <property type="match status" value="1"/>
</dbReference>
<keyword evidence="3" id="KW-1185">Reference proteome</keyword>
<proteinExistence type="predicted"/>